<reference evidence="3 4" key="1">
    <citation type="submission" date="2024-02" db="EMBL/GenBank/DDBJ databases">
        <title>High-quality chromosome-scale genome assembly of Pensacola bahiagrass (Paspalum notatum Flugge var. saurae).</title>
        <authorList>
            <person name="Vega J.M."/>
            <person name="Podio M."/>
            <person name="Orjuela J."/>
            <person name="Siena L.A."/>
            <person name="Pessino S.C."/>
            <person name="Combes M.C."/>
            <person name="Mariac C."/>
            <person name="Albertini E."/>
            <person name="Pupilli F."/>
            <person name="Ortiz J.P.A."/>
            <person name="Leblanc O."/>
        </authorList>
    </citation>
    <scope>NUCLEOTIDE SEQUENCE [LARGE SCALE GENOMIC DNA]</scope>
    <source>
        <strain evidence="3">R1</strain>
        <tissue evidence="3">Leaf</tissue>
    </source>
</reference>
<gene>
    <name evidence="3" type="ORF">U9M48_006282</name>
</gene>
<dbReference type="EMBL" id="CP144746">
    <property type="protein sequence ID" value="WVZ55647.1"/>
    <property type="molecule type" value="Genomic_DNA"/>
</dbReference>
<dbReference type="Pfam" id="PF08569">
    <property type="entry name" value="Mo25"/>
    <property type="match status" value="1"/>
</dbReference>
<evidence type="ECO:0000256" key="1">
    <source>
        <dbReference type="ARBA" id="ARBA00011012"/>
    </source>
</evidence>
<protein>
    <recommendedName>
        <fullName evidence="5">MO25-like protein</fullName>
    </recommendedName>
</protein>
<organism evidence="3 4">
    <name type="scientific">Paspalum notatum var. saurae</name>
    <dbReference type="NCBI Taxonomy" id="547442"/>
    <lineage>
        <taxon>Eukaryota</taxon>
        <taxon>Viridiplantae</taxon>
        <taxon>Streptophyta</taxon>
        <taxon>Embryophyta</taxon>
        <taxon>Tracheophyta</taxon>
        <taxon>Spermatophyta</taxon>
        <taxon>Magnoliopsida</taxon>
        <taxon>Liliopsida</taxon>
        <taxon>Poales</taxon>
        <taxon>Poaceae</taxon>
        <taxon>PACMAD clade</taxon>
        <taxon>Panicoideae</taxon>
        <taxon>Andropogonodae</taxon>
        <taxon>Paspaleae</taxon>
        <taxon>Paspalinae</taxon>
        <taxon>Paspalum</taxon>
    </lineage>
</organism>
<evidence type="ECO:0000313" key="4">
    <source>
        <dbReference type="Proteomes" id="UP001341281"/>
    </source>
</evidence>
<evidence type="ECO:0000313" key="3">
    <source>
        <dbReference type="EMBL" id="WVZ55647.1"/>
    </source>
</evidence>
<proteinExistence type="inferred from homology"/>
<dbReference type="PANTHER" id="PTHR10182">
    <property type="entry name" value="CALCIUM-BINDING PROTEIN 39-RELATED"/>
    <property type="match status" value="1"/>
</dbReference>
<name>A0AAQ3PP46_PASNO</name>
<dbReference type="Proteomes" id="UP001341281">
    <property type="component" value="Chromosome 02"/>
</dbReference>
<feature type="region of interest" description="Disordered" evidence="2">
    <location>
        <begin position="1"/>
        <end position="36"/>
    </location>
</feature>
<dbReference type="InterPro" id="IPR013878">
    <property type="entry name" value="Mo25"/>
</dbReference>
<dbReference type="InterPro" id="IPR011989">
    <property type="entry name" value="ARM-like"/>
</dbReference>
<dbReference type="GO" id="GO:0035556">
    <property type="term" value="P:intracellular signal transduction"/>
    <property type="evidence" value="ECO:0007669"/>
    <property type="project" value="TreeGrafter"/>
</dbReference>
<keyword evidence="4" id="KW-1185">Reference proteome</keyword>
<dbReference type="Gene3D" id="1.25.10.10">
    <property type="entry name" value="Leucine-rich Repeat Variant"/>
    <property type="match status" value="1"/>
</dbReference>
<dbReference type="GO" id="GO:0043539">
    <property type="term" value="F:protein serine/threonine kinase activator activity"/>
    <property type="evidence" value="ECO:0007669"/>
    <property type="project" value="TreeGrafter"/>
</dbReference>
<dbReference type="PANTHER" id="PTHR10182:SF25">
    <property type="entry name" value="MO25-LIKE PROTEIN"/>
    <property type="match status" value="1"/>
</dbReference>
<evidence type="ECO:0000256" key="2">
    <source>
        <dbReference type="SAM" id="MobiDB-lite"/>
    </source>
</evidence>
<sequence length="237" mass="28105">MSSAPTLHPQTRTRQDRDTPRRRQQHRATRPQQQTQTCWSAPTKCHRCRAHCHEQLRLHEVNNGQNYSTPKGSIELMTRHKSTVAEFFSKNYDWFFAEFNSRLILSASNYFIRRQAILLLRDILLEKSNTAVMVRYVSSKEHLIILMNLLRDHSKAIQVEAFHIFKLFVASKDKPPEIVSILQANRNKLLRFLKDFDSVDKEDKRFEADKGKVMSEILGLLEIGRWNWKRRLANYYY</sequence>
<dbReference type="InterPro" id="IPR016024">
    <property type="entry name" value="ARM-type_fold"/>
</dbReference>
<accession>A0AAQ3PP46</accession>
<dbReference type="SUPFAM" id="SSF48371">
    <property type="entry name" value="ARM repeat"/>
    <property type="match status" value="1"/>
</dbReference>
<comment type="similarity">
    <text evidence="1">Belongs to the Mo25 family.</text>
</comment>
<evidence type="ECO:0008006" key="5">
    <source>
        <dbReference type="Google" id="ProtNLM"/>
    </source>
</evidence>
<dbReference type="AlphaFoldDB" id="A0AAQ3PP46"/>